<evidence type="ECO:0000313" key="2">
    <source>
        <dbReference type="EMBL" id="KAA6359166.1"/>
    </source>
</evidence>
<accession>A0A5J4TKZ3</accession>
<dbReference type="EMBL" id="SNRW01028817">
    <property type="protein sequence ID" value="KAA6359166.1"/>
    <property type="molecule type" value="Genomic_DNA"/>
</dbReference>
<feature type="region of interest" description="Disordered" evidence="1">
    <location>
        <begin position="1"/>
        <end position="93"/>
    </location>
</feature>
<evidence type="ECO:0000313" key="3">
    <source>
        <dbReference type="Proteomes" id="UP000324800"/>
    </source>
</evidence>
<feature type="non-terminal residue" evidence="2">
    <location>
        <position position="1"/>
    </location>
</feature>
<proteinExistence type="predicted"/>
<protein>
    <submittedName>
        <fullName evidence="2">Uncharacterized protein</fullName>
    </submittedName>
</protein>
<name>A0A5J4TKZ3_9EUKA</name>
<sequence>RSNDKIDSQKKQQNEKRQLEDVKRNVVSKQMQIDSSDSGDQTSKDEQSESSGETSQQQTLKTRQSKGWRYGANCSNSDNELSQHSNNESSFEPPLSVFTESEINDHIQEKPTNIRIQNSIPHPTITAIQQGKYDQIPKDTNEAFIGDYQFISEKRFCYGPKNQILVIINVLFPSIHLEETNFYRKTQLLSQPKNRTDLCKICYTAQLLVQKLKSQGKTIDDATPIQRQLLQEWVTHRKAASIQRGKMHSDIFNLQPQEAVVIADYKENIKLPQRRQQIGKEYFGQLPVSCLSFVCHIRPKEGRSFKRVFTLFSKCMTHTSTVSLRCLKQILQDNDFQDINKIKWWSDCGPHFHSQQLQFELLDTIRNFKEGIEFETNYFAPSHGKSECDSVFGFLQKILNKSLPKDGITSVDALIEFFKHQTENLISNIDSDEN</sequence>
<comment type="caution">
    <text evidence="2">The sequence shown here is derived from an EMBL/GenBank/DDBJ whole genome shotgun (WGS) entry which is preliminary data.</text>
</comment>
<reference evidence="2 3" key="1">
    <citation type="submission" date="2019-03" db="EMBL/GenBank/DDBJ databases">
        <title>Single cell metagenomics reveals metabolic interactions within the superorganism composed of flagellate Streblomastix strix and complex community of Bacteroidetes bacteria on its surface.</title>
        <authorList>
            <person name="Treitli S.C."/>
            <person name="Kolisko M."/>
            <person name="Husnik F."/>
            <person name="Keeling P."/>
            <person name="Hampl V."/>
        </authorList>
    </citation>
    <scope>NUCLEOTIDE SEQUENCE [LARGE SCALE GENOMIC DNA]</scope>
    <source>
        <strain evidence="2">ST1C</strain>
    </source>
</reference>
<evidence type="ECO:0000256" key="1">
    <source>
        <dbReference type="SAM" id="MobiDB-lite"/>
    </source>
</evidence>
<feature type="compositionally biased region" description="Polar residues" evidence="1">
    <location>
        <begin position="73"/>
        <end position="90"/>
    </location>
</feature>
<dbReference type="AlphaFoldDB" id="A0A5J4TKZ3"/>
<feature type="compositionally biased region" description="Polar residues" evidence="1">
    <location>
        <begin position="27"/>
        <end position="41"/>
    </location>
</feature>
<feature type="compositionally biased region" description="Basic and acidic residues" evidence="1">
    <location>
        <begin position="1"/>
        <end position="24"/>
    </location>
</feature>
<organism evidence="2 3">
    <name type="scientific">Streblomastix strix</name>
    <dbReference type="NCBI Taxonomy" id="222440"/>
    <lineage>
        <taxon>Eukaryota</taxon>
        <taxon>Metamonada</taxon>
        <taxon>Preaxostyla</taxon>
        <taxon>Oxymonadida</taxon>
        <taxon>Streblomastigidae</taxon>
        <taxon>Streblomastix</taxon>
    </lineage>
</organism>
<feature type="compositionally biased region" description="Low complexity" evidence="1">
    <location>
        <begin position="49"/>
        <end position="59"/>
    </location>
</feature>
<dbReference type="Proteomes" id="UP000324800">
    <property type="component" value="Unassembled WGS sequence"/>
</dbReference>
<gene>
    <name evidence="2" type="ORF">EZS28_045307</name>
</gene>
<feature type="non-terminal residue" evidence="2">
    <location>
        <position position="434"/>
    </location>
</feature>